<keyword evidence="4" id="KW-1185">Reference proteome</keyword>
<dbReference type="SMART" id="SM00471">
    <property type="entry name" value="HDc"/>
    <property type="match status" value="1"/>
</dbReference>
<dbReference type="EMBL" id="FQZV01000020">
    <property type="protein sequence ID" value="SHJ31892.1"/>
    <property type="molecule type" value="Genomic_DNA"/>
</dbReference>
<dbReference type="InterPro" id="IPR006674">
    <property type="entry name" value="HD_domain"/>
</dbReference>
<dbReference type="Pfam" id="PF13487">
    <property type="entry name" value="HD_5"/>
    <property type="match status" value="1"/>
</dbReference>
<evidence type="ECO:0000259" key="1">
    <source>
        <dbReference type="PROSITE" id="PS51831"/>
    </source>
</evidence>
<dbReference type="CDD" id="cd00077">
    <property type="entry name" value="HDc"/>
    <property type="match status" value="1"/>
</dbReference>
<sequence>MKRIHINELCEGMILGEDIVGKYDIVLITSGTILTDKHIDSLKKIHLSYVFVMETEDSNVGDDIQNDNISPSVIIVDRKLNIEYHKSMKSFKDMYHDLGLGKKIEKEVVDKSVTPLIDEVLSHNNVLGRLRQIETGDAYTFNHSMDVCILSTMIGKWMNYSTNDLNRLATAALLHDVGKGKIPAEILNKPGPLTAEEFEIMKKHAILGYEIVKGTEGIDHDICCGILQHHERMNGSGYPFGIKGDRIHEFAKIIAVADIFDAMTSNRVYKTKESPFKVAEILAESSFASLDPYIANVFLSNISKFYVGNIVKLSTGEVGEIVLLNQQVPTKPLVKTDKGFIDLLKQREIEIIDVIA</sequence>
<dbReference type="InterPro" id="IPR003607">
    <property type="entry name" value="HD/PDEase_dom"/>
</dbReference>
<dbReference type="NCBIfam" id="TIGR00277">
    <property type="entry name" value="HDIG"/>
    <property type="match status" value="1"/>
</dbReference>
<proteinExistence type="predicted"/>
<evidence type="ECO:0000259" key="2">
    <source>
        <dbReference type="PROSITE" id="PS51832"/>
    </source>
</evidence>
<dbReference type="InterPro" id="IPR037522">
    <property type="entry name" value="HD_GYP_dom"/>
</dbReference>
<organism evidence="3 4">
    <name type="scientific">Geosporobacter subterraneus DSM 17957</name>
    <dbReference type="NCBI Taxonomy" id="1121919"/>
    <lineage>
        <taxon>Bacteria</taxon>
        <taxon>Bacillati</taxon>
        <taxon>Bacillota</taxon>
        <taxon>Clostridia</taxon>
        <taxon>Peptostreptococcales</taxon>
        <taxon>Thermotaleaceae</taxon>
        <taxon>Geosporobacter</taxon>
    </lineage>
</organism>
<name>A0A1M6IBM4_9FIRM</name>
<reference evidence="4" key="1">
    <citation type="submission" date="2016-11" db="EMBL/GenBank/DDBJ databases">
        <authorList>
            <person name="Varghese N."/>
            <person name="Submissions S."/>
        </authorList>
    </citation>
    <scope>NUCLEOTIDE SEQUENCE [LARGE SCALE GENOMIC DNA]</scope>
    <source>
        <strain evidence="4">DSM 17957</strain>
    </source>
</reference>
<dbReference type="SUPFAM" id="SSF109604">
    <property type="entry name" value="HD-domain/PDEase-like"/>
    <property type="match status" value="1"/>
</dbReference>
<dbReference type="Gene3D" id="1.10.3210.10">
    <property type="entry name" value="Hypothetical protein af1432"/>
    <property type="match status" value="1"/>
</dbReference>
<feature type="domain" description="HD" evidence="1">
    <location>
        <begin position="140"/>
        <end position="263"/>
    </location>
</feature>
<dbReference type="PANTHER" id="PTHR43155">
    <property type="entry name" value="CYCLIC DI-GMP PHOSPHODIESTERASE PA4108-RELATED"/>
    <property type="match status" value="1"/>
</dbReference>
<feature type="domain" description="HD-GYP" evidence="2">
    <location>
        <begin position="118"/>
        <end position="314"/>
    </location>
</feature>
<dbReference type="AlphaFoldDB" id="A0A1M6IBM4"/>
<dbReference type="RefSeq" id="WP_110940957.1">
    <property type="nucleotide sequence ID" value="NZ_FQZV01000020.1"/>
</dbReference>
<dbReference type="InterPro" id="IPR006675">
    <property type="entry name" value="HDIG_dom"/>
</dbReference>
<dbReference type="OrthoDB" id="9804747at2"/>
<gene>
    <name evidence="3" type="ORF">SAMN02745975_01804</name>
</gene>
<dbReference type="PROSITE" id="PS51831">
    <property type="entry name" value="HD"/>
    <property type="match status" value="1"/>
</dbReference>
<evidence type="ECO:0000313" key="3">
    <source>
        <dbReference type="EMBL" id="SHJ31892.1"/>
    </source>
</evidence>
<dbReference type="PROSITE" id="PS51832">
    <property type="entry name" value="HD_GYP"/>
    <property type="match status" value="1"/>
</dbReference>
<accession>A0A1M6IBM4</accession>
<dbReference type="PANTHER" id="PTHR43155:SF2">
    <property type="entry name" value="CYCLIC DI-GMP PHOSPHODIESTERASE PA4108"/>
    <property type="match status" value="1"/>
</dbReference>
<dbReference type="Proteomes" id="UP000184536">
    <property type="component" value="Unassembled WGS sequence"/>
</dbReference>
<protein>
    <submittedName>
        <fullName evidence="3">HDIG domain-containing protein</fullName>
    </submittedName>
</protein>
<dbReference type="STRING" id="1121919.SAMN02745975_01804"/>
<evidence type="ECO:0000313" key="4">
    <source>
        <dbReference type="Proteomes" id="UP000184536"/>
    </source>
</evidence>